<organism evidence="1 2">
    <name type="scientific">Convivina praedatoris</name>
    <dbReference type="NCBI Taxonomy" id="2880963"/>
    <lineage>
        <taxon>Bacteria</taxon>
        <taxon>Bacillati</taxon>
        <taxon>Bacillota</taxon>
        <taxon>Bacilli</taxon>
        <taxon>Lactobacillales</taxon>
        <taxon>Lactobacillaceae</taxon>
        <taxon>Convivina</taxon>
    </lineage>
</organism>
<gene>
    <name evidence="1" type="ORF">LMG032447_01505</name>
</gene>
<proteinExistence type="predicted"/>
<dbReference type="RefSeq" id="WP_248706812.1">
    <property type="nucleotide sequence ID" value="NZ_CAKOET010000009.1"/>
</dbReference>
<dbReference type="Gene3D" id="3.30.2000.30">
    <property type="match status" value="1"/>
</dbReference>
<reference evidence="1" key="1">
    <citation type="submission" date="2022-03" db="EMBL/GenBank/DDBJ databases">
        <authorList>
            <person name="Hettiarachchi G."/>
        </authorList>
    </citation>
    <scope>NUCLEOTIDE SEQUENCE</scope>
    <source>
        <strain evidence="1">LMG 32447</strain>
    </source>
</reference>
<dbReference type="InterPro" id="IPR053745">
    <property type="entry name" value="Viral_Tail_Comp_sf"/>
</dbReference>
<dbReference type="EMBL" id="CAKOEU010000009">
    <property type="protein sequence ID" value="CAH1857351.1"/>
    <property type="molecule type" value="Genomic_DNA"/>
</dbReference>
<evidence type="ECO:0000313" key="2">
    <source>
        <dbReference type="Proteomes" id="UP000838102"/>
    </source>
</evidence>
<name>A0ABN8HEY1_9LACO</name>
<protein>
    <submittedName>
        <fullName evidence="1">Uncharacterized protein</fullName>
    </submittedName>
</protein>
<accession>A0ABN8HEY1</accession>
<comment type="caution">
    <text evidence="1">The sequence shown here is derived from an EMBL/GenBank/DDBJ whole genome shotgun (WGS) entry which is preliminary data.</text>
</comment>
<sequence length="136" mass="15598">MPEYTPDYELVQTVGKWLFDNLPAGQFYKRLPDFKAVKTDKPFVVLGNSSLQQYAPAKGALRAKPSLTIHIFGDAKSRNEVERLKSQVFKYLMKLSSTDSYSVELDPVYTVNSVDLEQEDNLQLWHGTLDVTYRVF</sequence>
<evidence type="ECO:0000313" key="1">
    <source>
        <dbReference type="EMBL" id="CAH1857351.1"/>
    </source>
</evidence>
<dbReference type="Proteomes" id="UP000838102">
    <property type="component" value="Unassembled WGS sequence"/>
</dbReference>
<keyword evidence="2" id="KW-1185">Reference proteome</keyword>